<dbReference type="InterPro" id="IPR036390">
    <property type="entry name" value="WH_DNA-bd_sf"/>
</dbReference>
<comment type="caution">
    <text evidence="1">The sequence shown here is derived from an EMBL/GenBank/DDBJ whole genome shotgun (WGS) entry which is preliminary data.</text>
</comment>
<sequence length="125" mass="13359">MHLFSQQPSIILVRPRVYIGDGISVGPGKIDLLRKIGETHSISAAARALGVPYKRAWLLIDSLNQGFVTPVVETAKGGKGGGGARLTALGQQLVTAYDALEKRLNLEAKDELAALQRLVDQPTSD</sequence>
<dbReference type="InterPro" id="IPR036388">
    <property type="entry name" value="WH-like_DNA-bd_sf"/>
</dbReference>
<organism evidence="1 2">
    <name type="scientific">Paludibacterium denitrificans</name>
    <dbReference type="NCBI Taxonomy" id="2675226"/>
    <lineage>
        <taxon>Bacteria</taxon>
        <taxon>Pseudomonadati</taxon>
        <taxon>Pseudomonadota</taxon>
        <taxon>Betaproteobacteria</taxon>
        <taxon>Neisseriales</taxon>
        <taxon>Chromobacteriaceae</taxon>
        <taxon>Paludibacterium</taxon>
    </lineage>
</organism>
<dbReference type="PANTHER" id="PTHR30432:SF1">
    <property type="entry name" value="DNA-BINDING TRANSCRIPTIONAL DUAL REGULATOR MODE"/>
    <property type="match status" value="1"/>
</dbReference>
<dbReference type="AlphaFoldDB" id="A0A844GES9"/>
<dbReference type="RefSeq" id="WP_230370811.1">
    <property type="nucleotide sequence ID" value="NZ_WLYX01000001.1"/>
</dbReference>
<gene>
    <name evidence="1" type="ORF">GKE73_13825</name>
</gene>
<dbReference type="Gene3D" id="1.10.10.10">
    <property type="entry name" value="Winged helix-like DNA-binding domain superfamily/Winged helix DNA-binding domain"/>
    <property type="match status" value="1"/>
</dbReference>
<dbReference type="EMBL" id="WLYX01000001">
    <property type="protein sequence ID" value="MTD33728.1"/>
    <property type="molecule type" value="Genomic_DNA"/>
</dbReference>
<reference evidence="1 2" key="1">
    <citation type="submission" date="2019-11" db="EMBL/GenBank/DDBJ databases">
        <title>Draft genome sequence of Paludibacterium sp. dN18-1.</title>
        <authorList>
            <person name="Im W.-T."/>
        </authorList>
    </citation>
    <scope>NUCLEOTIDE SEQUENCE [LARGE SCALE GENOMIC DNA]</scope>
    <source>
        <strain evidence="2">dN 18-1</strain>
    </source>
</reference>
<keyword evidence="2" id="KW-1185">Reference proteome</keyword>
<dbReference type="InterPro" id="IPR051815">
    <property type="entry name" value="Molybdate_resp_trans_reg"/>
</dbReference>
<dbReference type="SUPFAM" id="SSF46785">
    <property type="entry name" value="Winged helix' DNA-binding domain"/>
    <property type="match status" value="1"/>
</dbReference>
<proteinExistence type="predicted"/>
<evidence type="ECO:0000313" key="1">
    <source>
        <dbReference type="EMBL" id="MTD33728.1"/>
    </source>
</evidence>
<name>A0A844GES9_9NEIS</name>
<accession>A0A844GES9</accession>
<dbReference type="Proteomes" id="UP000446658">
    <property type="component" value="Unassembled WGS sequence"/>
</dbReference>
<dbReference type="PANTHER" id="PTHR30432">
    <property type="entry name" value="TRANSCRIPTIONAL REGULATOR MODE"/>
    <property type="match status" value="1"/>
</dbReference>
<protein>
    <submittedName>
        <fullName evidence="1">LysR family transcriptional regulator</fullName>
    </submittedName>
</protein>
<evidence type="ECO:0000313" key="2">
    <source>
        <dbReference type="Proteomes" id="UP000446658"/>
    </source>
</evidence>